<reference evidence="1 2" key="1">
    <citation type="journal article" date="2019" name="Nat. Ecol. Evol.">
        <title>Megaphylogeny resolves global patterns of mushroom evolution.</title>
        <authorList>
            <person name="Varga T."/>
            <person name="Krizsan K."/>
            <person name="Foldi C."/>
            <person name="Dima B."/>
            <person name="Sanchez-Garcia M."/>
            <person name="Sanchez-Ramirez S."/>
            <person name="Szollosi G.J."/>
            <person name="Szarkandi J.G."/>
            <person name="Papp V."/>
            <person name="Albert L."/>
            <person name="Andreopoulos W."/>
            <person name="Angelini C."/>
            <person name="Antonin V."/>
            <person name="Barry K.W."/>
            <person name="Bougher N.L."/>
            <person name="Buchanan P."/>
            <person name="Buyck B."/>
            <person name="Bense V."/>
            <person name="Catcheside P."/>
            <person name="Chovatia M."/>
            <person name="Cooper J."/>
            <person name="Damon W."/>
            <person name="Desjardin D."/>
            <person name="Finy P."/>
            <person name="Geml J."/>
            <person name="Haridas S."/>
            <person name="Hughes K."/>
            <person name="Justo A."/>
            <person name="Karasinski D."/>
            <person name="Kautmanova I."/>
            <person name="Kiss B."/>
            <person name="Kocsube S."/>
            <person name="Kotiranta H."/>
            <person name="LaButti K.M."/>
            <person name="Lechner B.E."/>
            <person name="Liimatainen K."/>
            <person name="Lipzen A."/>
            <person name="Lukacs Z."/>
            <person name="Mihaltcheva S."/>
            <person name="Morgado L.N."/>
            <person name="Niskanen T."/>
            <person name="Noordeloos M.E."/>
            <person name="Ohm R.A."/>
            <person name="Ortiz-Santana B."/>
            <person name="Ovrebo C."/>
            <person name="Racz N."/>
            <person name="Riley R."/>
            <person name="Savchenko A."/>
            <person name="Shiryaev A."/>
            <person name="Soop K."/>
            <person name="Spirin V."/>
            <person name="Szebenyi C."/>
            <person name="Tomsovsky M."/>
            <person name="Tulloss R.E."/>
            <person name="Uehling J."/>
            <person name="Grigoriev I.V."/>
            <person name="Vagvolgyi C."/>
            <person name="Papp T."/>
            <person name="Martin F.M."/>
            <person name="Miettinen O."/>
            <person name="Hibbett D.S."/>
            <person name="Nagy L.G."/>
        </authorList>
    </citation>
    <scope>NUCLEOTIDE SEQUENCE [LARGE SCALE GENOMIC DNA]</scope>
    <source>
        <strain evidence="1 2">NL-1719</strain>
    </source>
</reference>
<gene>
    <name evidence="1" type="ORF">BDN72DRAFT_248984</name>
</gene>
<evidence type="ECO:0000313" key="2">
    <source>
        <dbReference type="Proteomes" id="UP000308600"/>
    </source>
</evidence>
<dbReference type="Proteomes" id="UP000308600">
    <property type="component" value="Unassembled WGS sequence"/>
</dbReference>
<protein>
    <submittedName>
        <fullName evidence="1">Uncharacterized protein</fullName>
    </submittedName>
</protein>
<sequence>MPYIPILPSNRISALDMDVSSFQIITTISGHRALSHSTVQQILQGVSPPKFFRILQWFISTYNRICWIIQGQIPWSKPPNDPPTNWHPPEIRITVFRGAVKPPSTATPSLVQPTRLCRIPLGLQHQSADCLSAQPRFRTIKLGFSAFTMWTPSVQYLLPLNNALSHHELSHSPRVTPQTLFIHGNS</sequence>
<organism evidence="1 2">
    <name type="scientific">Pluteus cervinus</name>
    <dbReference type="NCBI Taxonomy" id="181527"/>
    <lineage>
        <taxon>Eukaryota</taxon>
        <taxon>Fungi</taxon>
        <taxon>Dikarya</taxon>
        <taxon>Basidiomycota</taxon>
        <taxon>Agaricomycotina</taxon>
        <taxon>Agaricomycetes</taxon>
        <taxon>Agaricomycetidae</taxon>
        <taxon>Agaricales</taxon>
        <taxon>Pluteineae</taxon>
        <taxon>Pluteaceae</taxon>
        <taxon>Pluteus</taxon>
    </lineage>
</organism>
<name>A0ACD3B6B7_9AGAR</name>
<proteinExistence type="predicted"/>
<dbReference type="EMBL" id="ML208278">
    <property type="protein sequence ID" value="TFK73169.1"/>
    <property type="molecule type" value="Genomic_DNA"/>
</dbReference>
<accession>A0ACD3B6B7</accession>
<evidence type="ECO:0000313" key="1">
    <source>
        <dbReference type="EMBL" id="TFK73169.1"/>
    </source>
</evidence>
<keyword evidence="2" id="KW-1185">Reference proteome</keyword>